<dbReference type="OrthoDB" id="8606671at2"/>
<organism evidence="1 2">
    <name type="scientific">Chitinophaga filiformis</name>
    <name type="common">Myxococcus filiformis</name>
    <name type="synonym">Flexibacter filiformis</name>
    <dbReference type="NCBI Taxonomy" id="104663"/>
    <lineage>
        <taxon>Bacteria</taxon>
        <taxon>Pseudomonadati</taxon>
        <taxon>Bacteroidota</taxon>
        <taxon>Chitinophagia</taxon>
        <taxon>Chitinophagales</taxon>
        <taxon>Chitinophagaceae</taxon>
        <taxon>Chitinophaga</taxon>
    </lineage>
</organism>
<reference evidence="1 2" key="1">
    <citation type="submission" date="2016-10" db="EMBL/GenBank/DDBJ databases">
        <authorList>
            <person name="de Groot N.N."/>
        </authorList>
    </citation>
    <scope>NUCLEOTIDE SEQUENCE [LARGE SCALE GENOMIC DNA]</scope>
    <source>
        <strain evidence="1 2">DSM 527</strain>
    </source>
</reference>
<evidence type="ECO:0000313" key="1">
    <source>
        <dbReference type="EMBL" id="SDG18237.1"/>
    </source>
</evidence>
<dbReference type="AlphaFoldDB" id="A0A1G7S5E8"/>
<proteinExistence type="predicted"/>
<sequence length="181" mass="21890">MKIGRQFNTLTLKEYLFFIDNHKKYTDFNTLGLYRSITENKKLTMEDKIAVREYAHQTFKKSFDFLQIKDPQTYVDVLTLGQELTRIETKKIWEDIRRYQQKTITEKRFGHRNFGIYSKHSCGYDTCSKNGLMIRQGSYISDGEIYFESDRNRYAAWDKSDRRRQERKKAQQMIRKMLESE</sequence>
<name>A0A1G7S5E8_CHIFI</name>
<protein>
    <submittedName>
        <fullName evidence="1">Uncharacterized protein</fullName>
    </submittedName>
</protein>
<dbReference type="RefSeq" id="WP_089833517.1">
    <property type="nucleotide sequence ID" value="NZ_FNBN01000003.1"/>
</dbReference>
<dbReference type="Proteomes" id="UP000199045">
    <property type="component" value="Unassembled WGS sequence"/>
</dbReference>
<evidence type="ECO:0000313" key="2">
    <source>
        <dbReference type="Proteomes" id="UP000199045"/>
    </source>
</evidence>
<gene>
    <name evidence="1" type="ORF">SAMN04488121_103743</name>
</gene>
<accession>A0A1G7S5E8</accession>
<dbReference type="EMBL" id="FNBN01000003">
    <property type="protein sequence ID" value="SDG18237.1"/>
    <property type="molecule type" value="Genomic_DNA"/>
</dbReference>